<organism evidence="1 2">
    <name type="scientific">Ixodes persulcatus</name>
    <name type="common">Taiga tick</name>
    <dbReference type="NCBI Taxonomy" id="34615"/>
    <lineage>
        <taxon>Eukaryota</taxon>
        <taxon>Metazoa</taxon>
        <taxon>Ecdysozoa</taxon>
        <taxon>Arthropoda</taxon>
        <taxon>Chelicerata</taxon>
        <taxon>Arachnida</taxon>
        <taxon>Acari</taxon>
        <taxon>Parasitiformes</taxon>
        <taxon>Ixodida</taxon>
        <taxon>Ixodoidea</taxon>
        <taxon>Ixodidae</taxon>
        <taxon>Ixodinae</taxon>
        <taxon>Ixodes</taxon>
    </lineage>
</organism>
<protein>
    <submittedName>
        <fullName evidence="1">Uncharacterized protein</fullName>
    </submittedName>
</protein>
<evidence type="ECO:0000313" key="1">
    <source>
        <dbReference type="EMBL" id="KAG0411254.1"/>
    </source>
</evidence>
<dbReference type="Proteomes" id="UP000805193">
    <property type="component" value="Unassembled WGS sequence"/>
</dbReference>
<dbReference type="EMBL" id="JABSTQ010011449">
    <property type="protein sequence ID" value="KAG0411254.1"/>
    <property type="molecule type" value="Genomic_DNA"/>
</dbReference>
<name>A0AC60NWN3_IXOPE</name>
<comment type="caution">
    <text evidence="1">The sequence shown here is derived from an EMBL/GenBank/DDBJ whole genome shotgun (WGS) entry which is preliminary data.</text>
</comment>
<reference evidence="1 2" key="1">
    <citation type="journal article" date="2020" name="Cell">
        <title>Large-Scale Comparative Analyses of Tick Genomes Elucidate Their Genetic Diversity and Vector Capacities.</title>
        <authorList>
            <consortium name="Tick Genome and Microbiome Consortium (TIGMIC)"/>
            <person name="Jia N."/>
            <person name="Wang J."/>
            <person name="Shi W."/>
            <person name="Du L."/>
            <person name="Sun Y."/>
            <person name="Zhan W."/>
            <person name="Jiang J.F."/>
            <person name="Wang Q."/>
            <person name="Zhang B."/>
            <person name="Ji P."/>
            <person name="Bell-Sakyi L."/>
            <person name="Cui X.M."/>
            <person name="Yuan T.T."/>
            <person name="Jiang B.G."/>
            <person name="Yang W.F."/>
            <person name="Lam T.T."/>
            <person name="Chang Q.C."/>
            <person name="Ding S.J."/>
            <person name="Wang X.J."/>
            <person name="Zhu J.G."/>
            <person name="Ruan X.D."/>
            <person name="Zhao L."/>
            <person name="Wei J.T."/>
            <person name="Ye R.Z."/>
            <person name="Que T.C."/>
            <person name="Du C.H."/>
            <person name="Zhou Y.H."/>
            <person name="Cheng J.X."/>
            <person name="Dai P.F."/>
            <person name="Guo W.B."/>
            <person name="Han X.H."/>
            <person name="Huang E.J."/>
            <person name="Li L.F."/>
            <person name="Wei W."/>
            <person name="Gao Y.C."/>
            <person name="Liu J.Z."/>
            <person name="Shao H.Z."/>
            <person name="Wang X."/>
            <person name="Wang C.C."/>
            <person name="Yang T.C."/>
            <person name="Huo Q.B."/>
            <person name="Li W."/>
            <person name="Chen H.Y."/>
            <person name="Chen S.E."/>
            <person name="Zhou L.G."/>
            <person name="Ni X.B."/>
            <person name="Tian J.H."/>
            <person name="Sheng Y."/>
            <person name="Liu T."/>
            <person name="Pan Y.S."/>
            <person name="Xia L.Y."/>
            <person name="Li J."/>
            <person name="Zhao F."/>
            <person name="Cao W.C."/>
        </authorList>
    </citation>
    <scope>NUCLEOTIDE SEQUENCE [LARGE SCALE GENOMIC DNA]</scope>
    <source>
        <strain evidence="1">Iper-2018</strain>
    </source>
</reference>
<keyword evidence="2" id="KW-1185">Reference proteome</keyword>
<sequence length="541" mass="59297">MRLALSKGAQWLQHGGQRVRDSAFPSYLTTMLARSRVLWRGLWARASPRSLVSRPRPWLFSSPGRAGPPAWSASSAAVLGRRAARRLWGGPTLPLMGLTGICLIRKPALVTSEEELESVCVAIRELVSEFSKGDSFRVPDKGTLTLDDLELGEHLDTGSNAVVYSARWKEQPRKQEEPEPAFDLAVKVMFNYSAESTAASVWQSLHKECLPAWLHPGSPRCLGDGVKLPPHPNVVQMPVAFVDKMRALPRATDLCPSALPPSLHPYGCGRNATLYLVMRRYECSLEQYLRREGPLSSHVRLSLLCQLLEGVAHLSQHGVAHRDLKANNLLLDLSQGPESPRLAIADFGCCLAQGPPYHLCLPFPTAEVCRGGNALLMAPEVAGAQPGPLSWIDYGRADVWAVGALCYPLWGLPLPFGGGTLDSRSYRERDLPPLPEDAPPAVRALVRDMLHRDPQQRPSAAFAATVCQLLLWGPPRLLLPGNRRSARLLLRWLCYSLGRLVRGKANPLVGSLLARASLATLREALQYLHQAAAEYGGTALR</sequence>
<proteinExistence type="predicted"/>
<accession>A0AC60NWN3</accession>
<gene>
    <name evidence="1" type="ORF">HPB47_011630</name>
</gene>
<evidence type="ECO:0000313" key="2">
    <source>
        <dbReference type="Proteomes" id="UP000805193"/>
    </source>
</evidence>